<reference evidence="4" key="1">
    <citation type="submission" date="2021-01" db="EMBL/GenBank/DDBJ databases">
        <authorList>
            <person name="Corre E."/>
            <person name="Pelletier E."/>
            <person name="Niang G."/>
            <person name="Scheremetjew M."/>
            <person name="Finn R."/>
            <person name="Kale V."/>
            <person name="Holt S."/>
            <person name="Cochrane G."/>
            <person name="Meng A."/>
            <person name="Brown T."/>
            <person name="Cohen L."/>
        </authorList>
    </citation>
    <scope>NUCLEOTIDE SEQUENCE</scope>
    <source>
        <strain evidence="4">CCMP622</strain>
    </source>
</reference>
<dbReference type="PANTHER" id="PTHR13789:SF309">
    <property type="entry name" value="PUTATIVE (AFU_ORTHOLOGUE AFUA_6G14510)-RELATED"/>
    <property type="match status" value="1"/>
</dbReference>
<dbReference type="GO" id="GO:0004497">
    <property type="term" value="F:monooxygenase activity"/>
    <property type="evidence" value="ECO:0007669"/>
    <property type="project" value="UniProtKB-KW"/>
</dbReference>
<dbReference type="GO" id="GO:0071949">
    <property type="term" value="F:FAD binding"/>
    <property type="evidence" value="ECO:0007669"/>
    <property type="project" value="InterPro"/>
</dbReference>
<dbReference type="PANTHER" id="PTHR13789">
    <property type="entry name" value="MONOOXYGENASE"/>
    <property type="match status" value="1"/>
</dbReference>
<dbReference type="Gene3D" id="3.50.50.60">
    <property type="entry name" value="FAD/NAD(P)-binding domain"/>
    <property type="match status" value="1"/>
</dbReference>
<accession>A0A7S2TRM5</accession>
<evidence type="ECO:0000259" key="3">
    <source>
        <dbReference type="Pfam" id="PF01494"/>
    </source>
</evidence>
<feature type="domain" description="FAD-binding" evidence="3">
    <location>
        <begin position="1"/>
        <end position="52"/>
    </location>
</feature>
<evidence type="ECO:0000256" key="2">
    <source>
        <dbReference type="ARBA" id="ARBA00023033"/>
    </source>
</evidence>
<dbReference type="Pfam" id="PF01494">
    <property type="entry name" value="FAD_binding_3"/>
    <property type="match status" value="1"/>
</dbReference>
<dbReference type="InterPro" id="IPR036188">
    <property type="entry name" value="FAD/NAD-bd_sf"/>
</dbReference>
<proteinExistence type="predicted"/>
<evidence type="ECO:0000313" key="4">
    <source>
        <dbReference type="EMBL" id="CAD9764736.1"/>
    </source>
</evidence>
<dbReference type="SUPFAM" id="SSF51905">
    <property type="entry name" value="FAD/NAD(P)-binding domain"/>
    <property type="match status" value="1"/>
</dbReference>
<name>A0A7S2TRM5_9EUKA</name>
<evidence type="ECO:0000256" key="1">
    <source>
        <dbReference type="ARBA" id="ARBA00023002"/>
    </source>
</evidence>
<dbReference type="InterPro" id="IPR002938">
    <property type="entry name" value="FAD-bd"/>
</dbReference>
<organism evidence="4">
    <name type="scientific">Lotharella oceanica</name>
    <dbReference type="NCBI Taxonomy" id="641309"/>
    <lineage>
        <taxon>Eukaryota</taxon>
        <taxon>Sar</taxon>
        <taxon>Rhizaria</taxon>
        <taxon>Cercozoa</taxon>
        <taxon>Chlorarachniophyceae</taxon>
        <taxon>Lotharella</taxon>
    </lineage>
</organism>
<dbReference type="InterPro" id="IPR050493">
    <property type="entry name" value="FAD-dep_Monooxygenase_BioMet"/>
</dbReference>
<keyword evidence="1" id="KW-0560">Oxidoreductase</keyword>
<keyword evidence="2" id="KW-0503">Monooxygenase</keyword>
<sequence>MGDAAHAMVPATGQGAGLAMEDAVQLGVSLQGGMEEGLRHYERTRKPRCEMVQNMNNVGARQAYNKDKTEERPLSQEEFSRLLYNFEPQKWNHEEQPTPALE</sequence>
<protein>
    <recommendedName>
        <fullName evidence="3">FAD-binding domain-containing protein</fullName>
    </recommendedName>
</protein>
<dbReference type="EMBL" id="HBHP01016624">
    <property type="protein sequence ID" value="CAD9764736.1"/>
    <property type="molecule type" value="Transcribed_RNA"/>
</dbReference>
<dbReference type="AlphaFoldDB" id="A0A7S2TRM5"/>
<gene>
    <name evidence="4" type="ORF">LSP00402_LOCUS10307</name>
</gene>